<sequence>MRGRDRPAAGFVTFGVLRVDGPGTAAELVGILTEEVTRWVRHTEGFVSARVHVSLDGGTVVNRGQWTSEEDYHSSFRSRPADGVLPTIAGRPGVLAATVFTGTPAPGIEGPQAAEEPGVVAVATRHLSGHESAVEVTGLLARSGEWKRHHPGFISATPYLSQDGTTFINYPMWVNEFAYCSWMRDPRITEGQEEIARLEVAPPEYLLCTVAAEVEAPARPARPGAAGENGKEPGSRRAGPQGGGES</sequence>
<gene>
    <name evidence="2" type="ORF">GCM10011583_67970</name>
</gene>
<evidence type="ECO:0000256" key="1">
    <source>
        <dbReference type="SAM" id="MobiDB-lite"/>
    </source>
</evidence>
<evidence type="ECO:0000313" key="3">
    <source>
        <dbReference type="Proteomes" id="UP000660265"/>
    </source>
</evidence>
<feature type="compositionally biased region" description="Low complexity" evidence="1">
    <location>
        <begin position="217"/>
        <end position="228"/>
    </location>
</feature>
<reference evidence="3" key="1">
    <citation type="journal article" date="2019" name="Int. J. Syst. Evol. Microbiol.">
        <title>The Global Catalogue of Microorganisms (GCM) 10K type strain sequencing project: providing services to taxonomists for standard genome sequencing and annotation.</title>
        <authorList>
            <consortium name="The Broad Institute Genomics Platform"/>
            <consortium name="The Broad Institute Genome Sequencing Center for Infectious Disease"/>
            <person name="Wu L."/>
            <person name="Ma J."/>
        </authorList>
    </citation>
    <scope>NUCLEOTIDE SEQUENCE [LARGE SCALE GENOMIC DNA]</scope>
    <source>
        <strain evidence="3">CGMCC 4.7275</strain>
    </source>
</reference>
<proteinExistence type="predicted"/>
<dbReference type="SUPFAM" id="SSF54909">
    <property type="entry name" value="Dimeric alpha+beta barrel"/>
    <property type="match status" value="2"/>
</dbReference>
<dbReference type="Proteomes" id="UP000660265">
    <property type="component" value="Unassembled WGS sequence"/>
</dbReference>
<feature type="region of interest" description="Disordered" evidence="1">
    <location>
        <begin position="217"/>
        <end position="246"/>
    </location>
</feature>
<name>A0ABQ2EY54_9ACTN</name>
<comment type="caution">
    <text evidence="2">The sequence shown here is derived from an EMBL/GenBank/DDBJ whole genome shotgun (WGS) entry which is preliminary data.</text>
</comment>
<evidence type="ECO:0000313" key="2">
    <source>
        <dbReference type="EMBL" id="GGK26413.1"/>
    </source>
</evidence>
<evidence type="ECO:0008006" key="4">
    <source>
        <dbReference type="Google" id="ProtNLM"/>
    </source>
</evidence>
<dbReference type="InterPro" id="IPR011008">
    <property type="entry name" value="Dimeric_a/b-barrel"/>
</dbReference>
<protein>
    <recommendedName>
        <fullName evidence="4">ABM domain-containing protein</fullName>
    </recommendedName>
</protein>
<dbReference type="RefSeq" id="WP_189111443.1">
    <property type="nucleotide sequence ID" value="NZ_BMMV01000033.1"/>
</dbReference>
<keyword evidence="3" id="KW-1185">Reference proteome</keyword>
<organism evidence="2 3">
    <name type="scientific">Streptomyces camponoticapitis</name>
    <dbReference type="NCBI Taxonomy" id="1616125"/>
    <lineage>
        <taxon>Bacteria</taxon>
        <taxon>Bacillati</taxon>
        <taxon>Actinomycetota</taxon>
        <taxon>Actinomycetes</taxon>
        <taxon>Kitasatosporales</taxon>
        <taxon>Streptomycetaceae</taxon>
        <taxon>Streptomyces</taxon>
    </lineage>
</organism>
<accession>A0ABQ2EY54</accession>
<dbReference type="EMBL" id="BMMV01000033">
    <property type="protein sequence ID" value="GGK26413.1"/>
    <property type="molecule type" value="Genomic_DNA"/>
</dbReference>
<dbReference type="Gene3D" id="3.30.70.100">
    <property type="match status" value="2"/>
</dbReference>